<evidence type="ECO:0008006" key="4">
    <source>
        <dbReference type="Google" id="ProtNLM"/>
    </source>
</evidence>
<gene>
    <name evidence="2" type="ORF">OCV63_11500</name>
</gene>
<comment type="caution">
    <text evidence="2">The sequence shown here is derived from an EMBL/GenBank/DDBJ whole genome shotgun (WGS) entry which is preliminary data.</text>
</comment>
<accession>A0ABT2RZ23</accession>
<feature type="region of interest" description="Disordered" evidence="1">
    <location>
        <begin position="53"/>
        <end position="91"/>
    </location>
</feature>
<reference evidence="2 3" key="1">
    <citation type="journal article" date="2021" name="ISME Commun">
        <title>Automated analysis of genomic sequences facilitates high-throughput and comprehensive description of bacteria.</title>
        <authorList>
            <person name="Hitch T.C.A."/>
        </authorList>
    </citation>
    <scope>NUCLEOTIDE SEQUENCE [LARGE SCALE GENOMIC DNA]</scope>
    <source>
        <strain evidence="2 3">Sanger_04</strain>
    </source>
</reference>
<keyword evidence="3" id="KW-1185">Reference proteome</keyword>
<evidence type="ECO:0000313" key="3">
    <source>
        <dbReference type="Proteomes" id="UP001652461"/>
    </source>
</evidence>
<organism evidence="2 3">
    <name type="scientific">Laedolimicola ammoniilytica</name>
    <dbReference type="NCBI Taxonomy" id="2981771"/>
    <lineage>
        <taxon>Bacteria</taxon>
        <taxon>Bacillati</taxon>
        <taxon>Bacillota</taxon>
        <taxon>Clostridia</taxon>
        <taxon>Lachnospirales</taxon>
        <taxon>Lachnospiraceae</taxon>
        <taxon>Laedolimicola</taxon>
    </lineage>
</organism>
<dbReference type="RefSeq" id="WP_158363993.1">
    <property type="nucleotide sequence ID" value="NZ_JAOQKC010000015.1"/>
</dbReference>
<evidence type="ECO:0000313" key="2">
    <source>
        <dbReference type="EMBL" id="MCU6697508.1"/>
    </source>
</evidence>
<sequence length="154" mass="17207">MAKRILAAMAGIGILMGLAYYSGSLTSERALEQERARLLAQIESLELLTREQAAAGRDTVRAETTDSTEKQPEGRETREPDEEALDTETSDTALFYLKERDGYLAIYREDGTTLYETTDIPLSLLPEALQQEIRAGKSVESEQALYDFLENYSS</sequence>
<protein>
    <recommendedName>
        <fullName evidence="4">Bypass of forespore C C-terminal domain-containing protein</fullName>
    </recommendedName>
</protein>
<feature type="compositionally biased region" description="Acidic residues" evidence="1">
    <location>
        <begin position="79"/>
        <end position="89"/>
    </location>
</feature>
<dbReference type="EMBL" id="JAOQKC010000015">
    <property type="protein sequence ID" value="MCU6697508.1"/>
    <property type="molecule type" value="Genomic_DNA"/>
</dbReference>
<dbReference type="Proteomes" id="UP001652461">
    <property type="component" value="Unassembled WGS sequence"/>
</dbReference>
<name>A0ABT2RZ23_9FIRM</name>
<proteinExistence type="predicted"/>
<feature type="compositionally biased region" description="Basic and acidic residues" evidence="1">
    <location>
        <begin position="58"/>
        <end position="78"/>
    </location>
</feature>
<evidence type="ECO:0000256" key="1">
    <source>
        <dbReference type="SAM" id="MobiDB-lite"/>
    </source>
</evidence>